<dbReference type="PANTHER" id="PTHR38340">
    <property type="entry name" value="S-LAYER PROTEIN"/>
    <property type="match status" value="1"/>
</dbReference>
<reference evidence="3 4" key="1">
    <citation type="submission" date="2018-05" db="EMBL/GenBank/DDBJ databases">
        <title>Zavarzinia sp. HR-AS.</title>
        <authorList>
            <person name="Lee Y."/>
            <person name="Jeon C.O."/>
        </authorList>
    </citation>
    <scope>NUCLEOTIDE SEQUENCE [LARGE SCALE GENOMIC DNA]</scope>
    <source>
        <strain evidence="3 4">HR-AS</strain>
    </source>
</reference>
<dbReference type="Proteomes" id="UP000245461">
    <property type="component" value="Unassembled WGS sequence"/>
</dbReference>
<evidence type="ECO:0000313" key="4">
    <source>
        <dbReference type="Proteomes" id="UP000245461"/>
    </source>
</evidence>
<dbReference type="EMBL" id="QGLE01000004">
    <property type="protein sequence ID" value="PWR24391.1"/>
    <property type="molecule type" value="Genomic_DNA"/>
</dbReference>
<keyword evidence="4" id="KW-1185">Reference proteome</keyword>
<dbReference type="InterPro" id="IPR011049">
    <property type="entry name" value="Serralysin-like_metalloprot_C"/>
</dbReference>
<dbReference type="InterPro" id="IPR050557">
    <property type="entry name" value="RTX_toxin/Mannuronan_C5-epim"/>
</dbReference>
<evidence type="ECO:0000313" key="3">
    <source>
        <dbReference type="EMBL" id="PWR24391.1"/>
    </source>
</evidence>
<gene>
    <name evidence="3" type="ORF">DKG74_09805</name>
</gene>
<sequence length="763" mass="75940">MASIRRCTVLPSEFSAHLIGSALEPTVPQGVVMVAVTTNTDYSLSIPSIDFSNLFYGTVMVANAGTYVLGYSNGYQDIFTGSGFTYDRYGVPTGGTVTGYKGYQSGMGQTLFSVSGFSVPATTLVNVASTTSTTDDRNLIASILGGADTISGGNLQDDLIAGAGNDVVNGNGGDDYLYGGLGDDQLYGGLGDDDLFAEDGADTLDGGAGDDHMAGGAGNDLYLVDSAGDTLYEGGGLGTDTVKTKVSYTLPGNVENLIVDTSASVSGTGNDLVNTITGGAGNDVLSGLDGNDTLVGGAGADTLDGGTGNDILRGGTGNDVYIVDAAGDVVDETGGDGIDRVETALASYTLGAAIENLTLTGTGDSRGTGNGLANVLIGNGGANVLDGMAGADTMKGGAGNDIYVVDDIGDVVSESGGSGIDLVKASISYALPDGFENLQLTGSGAINGTGNSAANTITGNGANNTLNGGAGADTLNGGAGNDILRGGTGNDVYIVDAAGDVVDETGGDGIDRVETALASFTLGAAIENLTLTGTGDSRGIGNNLANVLIGNSGANVLDGMAGADTMKGGAGNDIYVVDDIGDVVSESGGSGIDLVKASISYALRNGFENLQLTGSGAIKGTGNAVANTITGNGANNTLTGGAGDDVLDGGAGADRLVGGDGRDIFRYDALDDSTVSGTGRDTIVGFEQGLDRIDLRRIDAKTTVDGDQAFVVTDKFHKAAGELIVLARDTGTLVQGDVDGDGKADFSIFLDTFVTLGTADFLR</sequence>
<name>A0A317ECF6_9PROT</name>
<evidence type="ECO:0008006" key="5">
    <source>
        <dbReference type="Google" id="ProtNLM"/>
    </source>
</evidence>
<proteinExistence type="predicted"/>
<dbReference type="InterPro" id="IPR018511">
    <property type="entry name" value="Hemolysin-typ_Ca-bd_CS"/>
</dbReference>
<organism evidence="3 4">
    <name type="scientific">Zavarzinia aquatilis</name>
    <dbReference type="NCBI Taxonomy" id="2211142"/>
    <lineage>
        <taxon>Bacteria</taxon>
        <taxon>Pseudomonadati</taxon>
        <taxon>Pseudomonadota</taxon>
        <taxon>Alphaproteobacteria</taxon>
        <taxon>Rhodospirillales</taxon>
        <taxon>Zavarziniaceae</taxon>
        <taxon>Zavarzinia</taxon>
    </lineage>
</organism>
<protein>
    <recommendedName>
        <fullName evidence="5">Peptidase M10 serralysin C-terminal domain-containing protein</fullName>
    </recommendedName>
</protein>
<dbReference type="Pfam" id="PF00353">
    <property type="entry name" value="HemolysinCabind"/>
    <property type="match status" value="7"/>
</dbReference>
<dbReference type="SUPFAM" id="SSF51120">
    <property type="entry name" value="beta-Roll"/>
    <property type="match status" value="5"/>
</dbReference>
<dbReference type="GO" id="GO:0005509">
    <property type="term" value="F:calcium ion binding"/>
    <property type="evidence" value="ECO:0007669"/>
    <property type="project" value="InterPro"/>
</dbReference>
<dbReference type="PANTHER" id="PTHR38340:SF1">
    <property type="entry name" value="S-LAYER PROTEIN"/>
    <property type="match status" value="1"/>
</dbReference>
<dbReference type="AlphaFoldDB" id="A0A317ECF6"/>
<dbReference type="PROSITE" id="PS00330">
    <property type="entry name" value="HEMOLYSIN_CALCIUM"/>
    <property type="match status" value="6"/>
</dbReference>
<evidence type="ECO:0000256" key="2">
    <source>
        <dbReference type="ARBA" id="ARBA00022525"/>
    </source>
</evidence>
<dbReference type="PRINTS" id="PR00313">
    <property type="entry name" value="CABNDNGRPT"/>
</dbReference>
<evidence type="ECO:0000256" key="1">
    <source>
        <dbReference type="ARBA" id="ARBA00004613"/>
    </source>
</evidence>
<dbReference type="InterPro" id="IPR001343">
    <property type="entry name" value="Hemolysn_Ca-bd"/>
</dbReference>
<comment type="subcellular location">
    <subcellularLocation>
        <location evidence="1">Secreted</location>
    </subcellularLocation>
</comment>
<keyword evidence="2" id="KW-0964">Secreted</keyword>
<dbReference type="OrthoDB" id="7233532at2"/>
<comment type="caution">
    <text evidence="3">The sequence shown here is derived from an EMBL/GenBank/DDBJ whole genome shotgun (WGS) entry which is preliminary data.</text>
</comment>
<dbReference type="GO" id="GO:0005576">
    <property type="term" value="C:extracellular region"/>
    <property type="evidence" value="ECO:0007669"/>
    <property type="project" value="UniProtKB-SubCell"/>
</dbReference>
<accession>A0A317ECF6</accession>
<dbReference type="Gene3D" id="2.150.10.10">
    <property type="entry name" value="Serralysin-like metalloprotease, C-terminal"/>
    <property type="match status" value="4"/>
</dbReference>